<evidence type="ECO:0000256" key="1">
    <source>
        <dbReference type="SAM" id="Phobius"/>
    </source>
</evidence>
<sequence>MEKDRSASEGPRIDGLNIHDYKLREYMCVFDRKVDIPNRLRTLTIGLQLYLKYGLSRDQFIEFHKNRQFIVKATMVSIITLLIFVELLVLYKLSLWTGRELNYGIGTYIGAAFTAWFIFYTIRTISKTIRANFIHINTALSSSRCLKRMQLSSVDDHSFFQDLAERVKEGDFDSISVDKKSTGVGSVEPDYGSALLKELATNSHTIKSERDDDNMLGNELIFGETISHRENDTASFTTFRHELLQISTRKNRFNGLPMSVVIDFFNIICCPACSDEVPQLSEIDFIRFLKVAFLGEEMEAKIKFHKNRIMITREIFHQFMSKSIHYLNLPQTGQSEEYISLLCDHFEGFEKEKTANNFRTEDNKRLDKLRNDYKTELQFLQFIQTAVKQ</sequence>
<evidence type="ECO:0000313" key="2">
    <source>
        <dbReference type="EMBL" id="KAA6441152.1"/>
    </source>
</evidence>
<protein>
    <submittedName>
        <fullName evidence="2">Uncharacterized protein</fullName>
    </submittedName>
</protein>
<keyword evidence="1" id="KW-0812">Transmembrane</keyword>
<gene>
    <name evidence="2" type="ORF">FEM33_03230</name>
</gene>
<organism evidence="2 3">
    <name type="scientific">Dyadobacter flavalbus</name>
    <dbReference type="NCBI Taxonomy" id="2579942"/>
    <lineage>
        <taxon>Bacteria</taxon>
        <taxon>Pseudomonadati</taxon>
        <taxon>Bacteroidota</taxon>
        <taxon>Cytophagia</taxon>
        <taxon>Cytophagales</taxon>
        <taxon>Spirosomataceae</taxon>
        <taxon>Dyadobacter</taxon>
    </lineage>
</organism>
<keyword evidence="3" id="KW-1185">Reference proteome</keyword>
<name>A0A5M8R4T1_9BACT</name>
<dbReference type="OrthoDB" id="966155at2"/>
<feature type="transmembrane region" description="Helical" evidence="1">
    <location>
        <begin position="69"/>
        <end position="91"/>
    </location>
</feature>
<reference evidence="2 3" key="1">
    <citation type="submission" date="2019-05" db="EMBL/GenBank/DDBJ databases">
        <authorList>
            <person name="Qu J.-H."/>
        </authorList>
    </citation>
    <scope>NUCLEOTIDE SEQUENCE [LARGE SCALE GENOMIC DNA]</scope>
    <source>
        <strain evidence="2 3">NS28</strain>
    </source>
</reference>
<keyword evidence="1" id="KW-1133">Transmembrane helix</keyword>
<proteinExistence type="predicted"/>
<evidence type="ECO:0000313" key="3">
    <source>
        <dbReference type="Proteomes" id="UP000323994"/>
    </source>
</evidence>
<comment type="caution">
    <text evidence="2">The sequence shown here is derived from an EMBL/GenBank/DDBJ whole genome shotgun (WGS) entry which is preliminary data.</text>
</comment>
<keyword evidence="1" id="KW-0472">Membrane</keyword>
<dbReference type="RefSeq" id="WP_139010678.1">
    <property type="nucleotide sequence ID" value="NZ_VBSN01000022.1"/>
</dbReference>
<feature type="transmembrane region" description="Helical" evidence="1">
    <location>
        <begin position="103"/>
        <end position="122"/>
    </location>
</feature>
<dbReference type="Proteomes" id="UP000323994">
    <property type="component" value="Unassembled WGS sequence"/>
</dbReference>
<dbReference type="EMBL" id="VBSN01000022">
    <property type="protein sequence ID" value="KAA6441152.1"/>
    <property type="molecule type" value="Genomic_DNA"/>
</dbReference>
<accession>A0A5M8R4T1</accession>
<dbReference type="AlphaFoldDB" id="A0A5M8R4T1"/>